<keyword evidence="2" id="KW-1185">Reference proteome</keyword>
<reference evidence="1" key="1">
    <citation type="journal article" date="2023" name="Mol. Biol. Evol.">
        <title>Third-Generation Sequencing Reveals the Adaptive Role of the Epigenome in Three Deep-Sea Polychaetes.</title>
        <authorList>
            <person name="Perez M."/>
            <person name="Aroh O."/>
            <person name="Sun Y."/>
            <person name="Lan Y."/>
            <person name="Juniper S.K."/>
            <person name="Young C.R."/>
            <person name="Angers B."/>
            <person name="Qian P.Y."/>
        </authorList>
    </citation>
    <scope>NUCLEOTIDE SEQUENCE</scope>
    <source>
        <strain evidence="1">R07B-5</strain>
    </source>
</reference>
<evidence type="ECO:0000313" key="1">
    <source>
        <dbReference type="EMBL" id="KAK2170967.1"/>
    </source>
</evidence>
<organism evidence="1 2">
    <name type="scientific">Ridgeia piscesae</name>
    <name type="common">Tubeworm</name>
    <dbReference type="NCBI Taxonomy" id="27915"/>
    <lineage>
        <taxon>Eukaryota</taxon>
        <taxon>Metazoa</taxon>
        <taxon>Spiralia</taxon>
        <taxon>Lophotrochozoa</taxon>
        <taxon>Annelida</taxon>
        <taxon>Polychaeta</taxon>
        <taxon>Sedentaria</taxon>
        <taxon>Canalipalpata</taxon>
        <taxon>Sabellida</taxon>
        <taxon>Siboglinidae</taxon>
        <taxon>Ridgeia</taxon>
    </lineage>
</organism>
<dbReference type="Proteomes" id="UP001209878">
    <property type="component" value="Unassembled WGS sequence"/>
</dbReference>
<accession>A0AAD9KGR9</accession>
<protein>
    <submittedName>
        <fullName evidence="1">Uncharacterized protein</fullName>
    </submittedName>
</protein>
<gene>
    <name evidence="1" type="ORF">NP493_1121g00004</name>
</gene>
<dbReference type="AlphaFoldDB" id="A0AAD9KGR9"/>
<dbReference type="EMBL" id="JAODUO010001120">
    <property type="protein sequence ID" value="KAK2170967.1"/>
    <property type="molecule type" value="Genomic_DNA"/>
</dbReference>
<name>A0AAD9KGR9_RIDPI</name>
<proteinExistence type="predicted"/>
<evidence type="ECO:0000313" key="2">
    <source>
        <dbReference type="Proteomes" id="UP001209878"/>
    </source>
</evidence>
<comment type="caution">
    <text evidence="1">The sequence shown here is derived from an EMBL/GenBank/DDBJ whole genome shotgun (WGS) entry which is preliminary data.</text>
</comment>
<sequence>MCEVQDRQKELDAYEAIVVVIASRIKGTAFYEYHKAFAARSAALILQHNIKLDWGSETMGYFAHYSWDRLLKCVRCAVVWPSSVVSAPCWLMQILHQWGEMCFEVP</sequence>